<sequence>MLEDKIFEKLLKLKPWIHLTLPSLWADINSKEIKKLMKQRRGRGSGVSQEEDGGESSTKRKQKGGSNNASSSTVGNDDWLEEFFNFDVATEAMTQESQQTVDSSQATTQQSQAYGPDIGHEEDPELRPKIVSESQTRLKARKLQVRPPTGTRRIQFIEGEDRVSMPTHLPYSPTKITWRGNAALTPSQLATQAIRKRIKIGSKGKEAVAPDSVRQ</sequence>
<keyword evidence="3" id="KW-1185">Reference proteome</keyword>
<gene>
    <name evidence="2" type="ORF">K7X08_029359</name>
</gene>
<accession>A0A9Q1L515</accession>
<evidence type="ECO:0000313" key="2">
    <source>
        <dbReference type="EMBL" id="KAJ8526882.1"/>
    </source>
</evidence>
<comment type="caution">
    <text evidence="2">The sequence shown here is derived from an EMBL/GenBank/DDBJ whole genome shotgun (WGS) entry which is preliminary data.</text>
</comment>
<feature type="compositionally biased region" description="Low complexity" evidence="1">
    <location>
        <begin position="97"/>
        <end position="112"/>
    </location>
</feature>
<name>A0A9Q1L515_9SOLA</name>
<dbReference type="Proteomes" id="UP001152561">
    <property type="component" value="Unassembled WGS sequence"/>
</dbReference>
<evidence type="ECO:0000313" key="3">
    <source>
        <dbReference type="Proteomes" id="UP001152561"/>
    </source>
</evidence>
<dbReference type="AlphaFoldDB" id="A0A9Q1L515"/>
<dbReference type="OrthoDB" id="1280323at2759"/>
<protein>
    <submittedName>
        <fullName evidence="2">Uncharacterized protein</fullName>
    </submittedName>
</protein>
<reference evidence="3" key="1">
    <citation type="journal article" date="2023" name="Proc. Natl. Acad. Sci. U.S.A.">
        <title>Genomic and structural basis for evolution of tropane alkaloid biosynthesis.</title>
        <authorList>
            <person name="Wanga Y.-J."/>
            <person name="Taina T."/>
            <person name="Yua J.-Y."/>
            <person name="Lia J."/>
            <person name="Xua B."/>
            <person name="Chenc J."/>
            <person name="D'Auriad J.C."/>
            <person name="Huanga J.-P."/>
            <person name="Huanga S.-X."/>
        </authorList>
    </citation>
    <scope>NUCLEOTIDE SEQUENCE [LARGE SCALE GENOMIC DNA]</scope>
    <source>
        <strain evidence="3">cv. KIB-2019</strain>
    </source>
</reference>
<feature type="region of interest" description="Disordered" evidence="1">
    <location>
        <begin position="94"/>
        <end position="124"/>
    </location>
</feature>
<organism evidence="2 3">
    <name type="scientific">Anisodus acutangulus</name>
    <dbReference type="NCBI Taxonomy" id="402998"/>
    <lineage>
        <taxon>Eukaryota</taxon>
        <taxon>Viridiplantae</taxon>
        <taxon>Streptophyta</taxon>
        <taxon>Embryophyta</taxon>
        <taxon>Tracheophyta</taxon>
        <taxon>Spermatophyta</taxon>
        <taxon>Magnoliopsida</taxon>
        <taxon>eudicotyledons</taxon>
        <taxon>Gunneridae</taxon>
        <taxon>Pentapetalae</taxon>
        <taxon>asterids</taxon>
        <taxon>lamiids</taxon>
        <taxon>Solanales</taxon>
        <taxon>Solanaceae</taxon>
        <taxon>Solanoideae</taxon>
        <taxon>Hyoscyameae</taxon>
        <taxon>Anisodus</taxon>
    </lineage>
</organism>
<proteinExistence type="predicted"/>
<feature type="compositionally biased region" description="Polar residues" evidence="1">
    <location>
        <begin position="64"/>
        <end position="75"/>
    </location>
</feature>
<evidence type="ECO:0000256" key="1">
    <source>
        <dbReference type="SAM" id="MobiDB-lite"/>
    </source>
</evidence>
<dbReference type="EMBL" id="JAJAGQ010000024">
    <property type="protein sequence ID" value="KAJ8526882.1"/>
    <property type="molecule type" value="Genomic_DNA"/>
</dbReference>
<feature type="region of interest" description="Disordered" evidence="1">
    <location>
        <begin position="36"/>
        <end position="76"/>
    </location>
</feature>